<dbReference type="Proteomes" id="UP000789342">
    <property type="component" value="Unassembled WGS sequence"/>
</dbReference>
<accession>A0A9N9NVH2</accession>
<feature type="region of interest" description="Disordered" evidence="1">
    <location>
        <begin position="39"/>
        <end position="77"/>
    </location>
</feature>
<sequence>IVTADFEGSDDEFPSLAFIKSRIDEISKKKTEKWSILRDLQAENSEEPEPELDSESGSKLENGPSNSISEKSSPLPKFEPLEISLSSFKDEKEKTNILSSPTISNHERNDFRTFSNHTRNEPTSLFSNHERSEAGPFTNHSRTELNPFPIYFPNHDRYESFLYSNHDRNDLGRFSNHERSDSGRFSNHERSDPGIPSFNRLDDDINAFHHQLPPFSLKRFTDETSSPPGPLYKRPRPMSNGMHYSESMNH</sequence>
<feature type="compositionally biased region" description="Polar residues" evidence="1">
    <location>
        <begin position="113"/>
        <end position="127"/>
    </location>
</feature>
<feature type="region of interest" description="Disordered" evidence="1">
    <location>
        <begin position="216"/>
        <end position="250"/>
    </location>
</feature>
<protein>
    <submittedName>
        <fullName evidence="2">3456_t:CDS:1</fullName>
    </submittedName>
</protein>
<feature type="non-terminal residue" evidence="2">
    <location>
        <position position="250"/>
    </location>
</feature>
<dbReference type="AlphaFoldDB" id="A0A9N9NVH2"/>
<reference evidence="2" key="1">
    <citation type="submission" date="2021-06" db="EMBL/GenBank/DDBJ databases">
        <authorList>
            <person name="Kallberg Y."/>
            <person name="Tangrot J."/>
            <person name="Rosling A."/>
        </authorList>
    </citation>
    <scope>NUCLEOTIDE SEQUENCE</scope>
    <source>
        <strain evidence="2">CL551</strain>
    </source>
</reference>
<feature type="compositionally biased region" description="Polar residues" evidence="1">
    <location>
        <begin position="63"/>
        <end position="72"/>
    </location>
</feature>
<feature type="compositionally biased region" description="Acidic residues" evidence="1">
    <location>
        <begin position="44"/>
        <end position="54"/>
    </location>
</feature>
<evidence type="ECO:0000256" key="1">
    <source>
        <dbReference type="SAM" id="MobiDB-lite"/>
    </source>
</evidence>
<keyword evidence="3" id="KW-1185">Reference proteome</keyword>
<evidence type="ECO:0000313" key="2">
    <source>
        <dbReference type="EMBL" id="CAG8775901.1"/>
    </source>
</evidence>
<proteinExistence type="predicted"/>
<dbReference type="OrthoDB" id="2428883at2759"/>
<organism evidence="2 3">
    <name type="scientific">Acaulospora morrowiae</name>
    <dbReference type="NCBI Taxonomy" id="94023"/>
    <lineage>
        <taxon>Eukaryota</taxon>
        <taxon>Fungi</taxon>
        <taxon>Fungi incertae sedis</taxon>
        <taxon>Mucoromycota</taxon>
        <taxon>Glomeromycotina</taxon>
        <taxon>Glomeromycetes</taxon>
        <taxon>Diversisporales</taxon>
        <taxon>Acaulosporaceae</taxon>
        <taxon>Acaulospora</taxon>
    </lineage>
</organism>
<evidence type="ECO:0000313" key="3">
    <source>
        <dbReference type="Proteomes" id="UP000789342"/>
    </source>
</evidence>
<comment type="caution">
    <text evidence="2">The sequence shown here is derived from an EMBL/GenBank/DDBJ whole genome shotgun (WGS) entry which is preliminary data.</text>
</comment>
<feature type="region of interest" description="Disordered" evidence="1">
    <location>
        <begin position="113"/>
        <end position="143"/>
    </location>
</feature>
<feature type="compositionally biased region" description="Basic and acidic residues" evidence="1">
    <location>
        <begin position="173"/>
        <end position="192"/>
    </location>
</feature>
<feature type="non-terminal residue" evidence="2">
    <location>
        <position position="1"/>
    </location>
</feature>
<gene>
    <name evidence="2" type="ORF">AMORRO_LOCUS16913</name>
</gene>
<name>A0A9N9NVH2_9GLOM</name>
<dbReference type="EMBL" id="CAJVPV010049298">
    <property type="protein sequence ID" value="CAG8775901.1"/>
    <property type="molecule type" value="Genomic_DNA"/>
</dbReference>
<feature type="region of interest" description="Disordered" evidence="1">
    <location>
        <begin position="173"/>
        <end position="199"/>
    </location>
</feature>